<dbReference type="Proteomes" id="UP000178820">
    <property type="component" value="Unassembled WGS sequence"/>
</dbReference>
<reference evidence="2 3" key="1">
    <citation type="journal article" date="2016" name="Nat. Commun.">
        <title>Thousands of microbial genomes shed light on interconnected biogeochemical processes in an aquifer system.</title>
        <authorList>
            <person name="Anantharaman K."/>
            <person name="Brown C.T."/>
            <person name="Hug L.A."/>
            <person name="Sharon I."/>
            <person name="Castelle C.J."/>
            <person name="Probst A.J."/>
            <person name="Thomas B.C."/>
            <person name="Singh A."/>
            <person name="Wilkins M.J."/>
            <person name="Karaoz U."/>
            <person name="Brodie E.L."/>
            <person name="Williams K.H."/>
            <person name="Hubbard S.S."/>
            <person name="Banfield J.F."/>
        </authorList>
    </citation>
    <scope>NUCLEOTIDE SEQUENCE [LARGE SCALE GENOMIC DNA]</scope>
</reference>
<evidence type="ECO:0000259" key="1">
    <source>
        <dbReference type="Pfam" id="PF13360"/>
    </source>
</evidence>
<dbReference type="InterPro" id="IPR011047">
    <property type="entry name" value="Quinoprotein_ADH-like_sf"/>
</dbReference>
<dbReference type="PANTHER" id="PTHR34512">
    <property type="entry name" value="CELL SURFACE PROTEIN"/>
    <property type="match status" value="1"/>
</dbReference>
<evidence type="ECO:0000313" key="3">
    <source>
        <dbReference type="Proteomes" id="UP000178820"/>
    </source>
</evidence>
<dbReference type="AlphaFoldDB" id="A0A1G2I405"/>
<accession>A0A1G2I405</accession>
<gene>
    <name evidence="2" type="ORF">A3D44_02540</name>
</gene>
<dbReference type="Pfam" id="PF13360">
    <property type="entry name" value="PQQ_2"/>
    <property type="match status" value="1"/>
</dbReference>
<dbReference type="EMBL" id="MHOT01000009">
    <property type="protein sequence ID" value="OGZ69552.1"/>
    <property type="molecule type" value="Genomic_DNA"/>
</dbReference>
<dbReference type="InterPro" id="IPR018391">
    <property type="entry name" value="PQQ_b-propeller_rpt"/>
</dbReference>
<dbReference type="Gene3D" id="2.130.10.10">
    <property type="entry name" value="YVTN repeat-like/Quinoprotein amine dehydrogenase"/>
    <property type="match status" value="2"/>
</dbReference>
<dbReference type="InterPro" id="IPR015943">
    <property type="entry name" value="WD40/YVTN_repeat-like_dom_sf"/>
</dbReference>
<protein>
    <recommendedName>
        <fullName evidence="1">Pyrrolo-quinoline quinone repeat domain-containing protein</fullName>
    </recommendedName>
</protein>
<dbReference type="InterPro" id="IPR002372">
    <property type="entry name" value="PQQ_rpt_dom"/>
</dbReference>
<sequence>MRGNQRNTGCSMHEIESPQDALIKYYPTGNAIFSTPIIDSSERILVGSADHVFYAIDPRQNKPVWNFKTGGVIDSAGCIDSQGNVYVPSGDASIHKLSFDGKKIWELNVLEKNYSRLSTIYWWEGNITMGPNGLLYAGNDDFCLYALDAAGTVRWVFPTGLHIWSAPAFNQGLVYITSFDMCVYALRQDTGRMVWKRRLANFIAASPAIDAMGTVYITTFDGSIVALDGKTGTLLWRIKTKRSMYASVAVAPDGNLFAASGDGFVYCINAVQGTILWVSNARSALWSSPVIGADPEKKESYIIYVGTSNALIIALTPSGNRRWALRMKSHVFSRVAGVNASLALGKYGLAGATTTGDIIYIPYNSYRYQSDQFIANPDHFFEKKINEAPRLQVPKNEFTQTLILKEGDTFVMEKMEFITPAIINPFDQIGIASVSIEVGIIKSDAATGKCIAVGFAKVGLPTNHHVHQGILYPRRHTYLFSGVQQSGRFSLEAQQCDFDIMAFPIPLDYLVFEGQVLPEGEVGYSFRAVLNCRNLLIKIARVYGGEIFTYLLRVMWIVFFERKYNFWPVARTLGALFYVFSGRIWNSWGLINEENYLDAKGVFSLVSVQKTTVDTTLQKAWHDAKNRKVVAIFALPSLQKPKDYPGIILIQKNSMEVVALDYKKYFHIDYERDRIVAVLTLPHTIGVLRGIEAMILINTQVQSSIDL</sequence>
<organism evidence="2 3">
    <name type="scientific">Candidatus Staskawiczbacteria bacterium RIFCSPHIGHO2_02_FULL_42_22</name>
    <dbReference type="NCBI Taxonomy" id="1802207"/>
    <lineage>
        <taxon>Bacteria</taxon>
        <taxon>Candidatus Staskawicziibacteriota</taxon>
    </lineage>
</organism>
<dbReference type="SUPFAM" id="SSF50998">
    <property type="entry name" value="Quinoprotein alcohol dehydrogenase-like"/>
    <property type="match status" value="1"/>
</dbReference>
<dbReference type="SMART" id="SM00564">
    <property type="entry name" value="PQQ"/>
    <property type="match status" value="7"/>
</dbReference>
<dbReference type="STRING" id="1802207.A3D44_02540"/>
<feature type="domain" description="Pyrrolo-quinoline quinone repeat" evidence="1">
    <location>
        <begin position="93"/>
        <end position="236"/>
    </location>
</feature>
<comment type="caution">
    <text evidence="2">The sequence shown here is derived from an EMBL/GenBank/DDBJ whole genome shotgun (WGS) entry which is preliminary data.</text>
</comment>
<evidence type="ECO:0000313" key="2">
    <source>
        <dbReference type="EMBL" id="OGZ69552.1"/>
    </source>
</evidence>
<proteinExistence type="predicted"/>
<name>A0A1G2I405_9BACT</name>
<dbReference type="PANTHER" id="PTHR34512:SF30">
    <property type="entry name" value="OUTER MEMBRANE PROTEIN ASSEMBLY FACTOR BAMB"/>
    <property type="match status" value="1"/>
</dbReference>